<evidence type="ECO:0000256" key="1">
    <source>
        <dbReference type="SAM" id="MobiDB-lite"/>
    </source>
</evidence>
<comment type="caution">
    <text evidence="2">The sequence shown here is derived from an EMBL/GenBank/DDBJ whole genome shotgun (WGS) entry which is preliminary data.</text>
</comment>
<dbReference type="InterPro" id="IPR021109">
    <property type="entry name" value="Peptidase_aspartic_dom_sf"/>
</dbReference>
<dbReference type="Pfam" id="PF13650">
    <property type="entry name" value="Asp_protease_2"/>
    <property type="match status" value="1"/>
</dbReference>
<dbReference type="RefSeq" id="XP_064654732.1">
    <property type="nucleotide sequence ID" value="XM_064806916.1"/>
</dbReference>
<dbReference type="Proteomes" id="UP001337655">
    <property type="component" value="Unassembled WGS sequence"/>
</dbReference>
<dbReference type="Gene3D" id="2.40.70.10">
    <property type="entry name" value="Acid Proteases"/>
    <property type="match status" value="1"/>
</dbReference>
<proteinExistence type="predicted"/>
<keyword evidence="3" id="KW-1185">Reference proteome</keyword>
<organism evidence="2 3">
    <name type="scientific">Saxophila tyrrhenica</name>
    <dbReference type="NCBI Taxonomy" id="1690608"/>
    <lineage>
        <taxon>Eukaryota</taxon>
        <taxon>Fungi</taxon>
        <taxon>Dikarya</taxon>
        <taxon>Ascomycota</taxon>
        <taxon>Pezizomycotina</taxon>
        <taxon>Dothideomycetes</taxon>
        <taxon>Dothideomycetidae</taxon>
        <taxon>Mycosphaerellales</taxon>
        <taxon>Extremaceae</taxon>
        <taxon>Saxophila</taxon>
    </lineage>
</organism>
<evidence type="ECO:0000313" key="3">
    <source>
        <dbReference type="Proteomes" id="UP001337655"/>
    </source>
</evidence>
<feature type="region of interest" description="Disordered" evidence="1">
    <location>
        <begin position="161"/>
        <end position="189"/>
    </location>
</feature>
<accession>A0AAV9NX41</accession>
<reference evidence="2 3" key="1">
    <citation type="submission" date="2023-08" db="EMBL/GenBank/DDBJ databases">
        <title>Black Yeasts Isolated from many extreme environments.</title>
        <authorList>
            <person name="Coleine C."/>
            <person name="Stajich J.E."/>
            <person name="Selbmann L."/>
        </authorList>
    </citation>
    <scope>NUCLEOTIDE SEQUENCE [LARGE SCALE GENOMIC DNA]</scope>
    <source>
        <strain evidence="2 3">CCFEE 5935</strain>
    </source>
</reference>
<dbReference type="EMBL" id="JAVRRT010000019">
    <property type="protein sequence ID" value="KAK5164484.1"/>
    <property type="molecule type" value="Genomic_DNA"/>
</dbReference>
<dbReference type="GeneID" id="89931020"/>
<dbReference type="AlphaFoldDB" id="A0AAV9NX41"/>
<evidence type="ECO:0008006" key="4">
    <source>
        <dbReference type="Google" id="ProtNLM"/>
    </source>
</evidence>
<gene>
    <name evidence="2" type="ORF">LTR77_009690</name>
</gene>
<name>A0AAV9NX41_9PEZI</name>
<evidence type="ECO:0000313" key="2">
    <source>
        <dbReference type="EMBL" id="KAK5164484.1"/>
    </source>
</evidence>
<sequence>MPSCRVRYLGAPQQLVSGSLEGKPVYALPDTGSDLMLISEAYATSNGFVIDTAFEHQKDLQFADGSSGRTSGVVHNLKWSYDDSKEEVSKVDFYVLDGLECDVLLSYDLLGETQAYTKHESTFIERDVVVILQDQKPFNTIAIRSEQSIAQKFRSRLSKRKKLDGQQAHTLEDLKSSGTAPMDAKAWGESRRRLLQRKEESELSLSKLPLADHQAALDTFKAIWEADWTRLISRGPVEMQHSDGGGTSS</sequence>
<dbReference type="CDD" id="cd00303">
    <property type="entry name" value="retropepsin_like"/>
    <property type="match status" value="1"/>
</dbReference>
<protein>
    <recommendedName>
        <fullName evidence="4">Peptidase A2 domain-containing protein</fullName>
    </recommendedName>
</protein>